<dbReference type="InterPro" id="IPR025493">
    <property type="entry name" value="DUF4384"/>
</dbReference>
<comment type="caution">
    <text evidence="4">The sequence shown here is derived from an EMBL/GenBank/DDBJ whole genome shotgun (WGS) entry which is preliminary data.</text>
</comment>
<evidence type="ECO:0000313" key="5">
    <source>
        <dbReference type="EMBL" id="TMQ66570.1"/>
    </source>
</evidence>
<feature type="signal peptide" evidence="2">
    <location>
        <begin position="1"/>
        <end position="24"/>
    </location>
</feature>
<protein>
    <submittedName>
        <fullName evidence="4">DUF4384 domain-containing protein</fullName>
    </submittedName>
</protein>
<dbReference type="Pfam" id="PF14326">
    <property type="entry name" value="DUF4384"/>
    <property type="match status" value="1"/>
</dbReference>
<sequence>MKQRAAGLAMALATLVAAASSAFAAEQVPVPYPTGEESRVENAARSRRLDVDVWINKDEGGIYRPGESMRVYFRGNADSYMLVFNIDTDGYIHLVYPYGPGDTPSVEGGRTYMIPSRSDPYDLVADGPPGIEYVVAVGSPYPFQDLPWYLSADADGGRPEGDYDGEDDTESGRIVGDPYVGIDRILHRIAAPGREDLLATNETYFYIGRRVEYPRYVCADCHYHPYYFDPYVTACSAFDIRIDATWAHYAPLRIGAVRPRYIYRVRPQAPTRYRQWKQQWSSLDGRATLRTRFLPERDVRYRREREPRIRPTRPEFRDLRRYREGRFWRGRDEILRLRERRDRVGPPPDRSARQRQEDRPGGRDVRDRERRPPEDRGYRDRGRPRPPADGGDSPGTPPDDRRGRDRERARPPEEDRGAKERRPPDRQEERGDRGGSKRDGQDRGDRNRGRDDRDRGDHGKNDDNGDNGRRGDERPNRR</sequence>
<evidence type="ECO:0000313" key="7">
    <source>
        <dbReference type="Proteomes" id="UP000319829"/>
    </source>
</evidence>
<name>A0A538SUT5_UNCEI</name>
<accession>A0A538SUT5</accession>
<dbReference type="PANTHER" id="PTHR36194">
    <property type="entry name" value="S-LAYER-LIKE PROTEIN"/>
    <property type="match status" value="1"/>
</dbReference>
<dbReference type="AlphaFoldDB" id="A0A538SUT5"/>
<gene>
    <name evidence="4" type="ORF">E6K74_04425</name>
    <name evidence="5" type="ORF">E6K77_01185</name>
</gene>
<dbReference type="EMBL" id="VBOU01000045">
    <property type="protein sequence ID" value="TMQ55024.1"/>
    <property type="molecule type" value="Genomic_DNA"/>
</dbReference>
<feature type="compositionally biased region" description="Basic and acidic residues" evidence="1">
    <location>
        <begin position="398"/>
        <end position="478"/>
    </location>
</feature>
<keyword evidence="2" id="KW-0732">Signal</keyword>
<organism evidence="4 7">
    <name type="scientific">Eiseniibacteriota bacterium</name>
    <dbReference type="NCBI Taxonomy" id="2212470"/>
    <lineage>
        <taxon>Bacteria</taxon>
        <taxon>Candidatus Eiseniibacteriota</taxon>
    </lineage>
</organism>
<dbReference type="EMBL" id="VBOX01000007">
    <property type="protein sequence ID" value="TMQ66570.1"/>
    <property type="molecule type" value="Genomic_DNA"/>
</dbReference>
<evidence type="ECO:0000313" key="4">
    <source>
        <dbReference type="EMBL" id="TMQ55024.1"/>
    </source>
</evidence>
<evidence type="ECO:0000313" key="6">
    <source>
        <dbReference type="Proteomes" id="UP000317366"/>
    </source>
</evidence>
<evidence type="ECO:0000256" key="1">
    <source>
        <dbReference type="SAM" id="MobiDB-lite"/>
    </source>
</evidence>
<feature type="domain" description="DUF4384" evidence="3">
    <location>
        <begin position="63"/>
        <end position="140"/>
    </location>
</feature>
<feature type="compositionally biased region" description="Basic and acidic residues" evidence="1">
    <location>
        <begin position="339"/>
        <end position="383"/>
    </location>
</feature>
<dbReference type="PANTHER" id="PTHR36194:SF1">
    <property type="entry name" value="S-LAYER-LIKE PROTEIN"/>
    <property type="match status" value="1"/>
</dbReference>
<proteinExistence type="predicted"/>
<feature type="chain" id="PRO_5044096529" evidence="2">
    <location>
        <begin position="25"/>
        <end position="478"/>
    </location>
</feature>
<dbReference type="Proteomes" id="UP000317366">
    <property type="component" value="Unassembled WGS sequence"/>
</dbReference>
<feature type="region of interest" description="Disordered" evidence="1">
    <location>
        <begin position="339"/>
        <end position="478"/>
    </location>
</feature>
<evidence type="ECO:0000256" key="2">
    <source>
        <dbReference type="SAM" id="SignalP"/>
    </source>
</evidence>
<evidence type="ECO:0000259" key="3">
    <source>
        <dbReference type="Pfam" id="PF14326"/>
    </source>
</evidence>
<dbReference type="Proteomes" id="UP000319829">
    <property type="component" value="Unassembled WGS sequence"/>
</dbReference>
<reference evidence="6 7" key="1">
    <citation type="journal article" date="2019" name="Nat. Microbiol.">
        <title>Mediterranean grassland soil C-N compound turnover is dependent on rainfall and depth, and is mediated by genomically divergent microorganisms.</title>
        <authorList>
            <person name="Diamond S."/>
            <person name="Andeer P.F."/>
            <person name="Li Z."/>
            <person name="Crits-Christoph A."/>
            <person name="Burstein D."/>
            <person name="Anantharaman K."/>
            <person name="Lane K.R."/>
            <person name="Thomas B.C."/>
            <person name="Pan C."/>
            <person name="Northen T.R."/>
            <person name="Banfield J.F."/>
        </authorList>
    </citation>
    <scope>NUCLEOTIDE SEQUENCE [LARGE SCALE GENOMIC DNA]</scope>
    <source>
        <strain evidence="4">WS_4</strain>
        <strain evidence="5">WS_7</strain>
    </source>
</reference>